<protein>
    <recommendedName>
        <fullName evidence="6">Phosphoglycerate mutase-like protein</fullName>
    </recommendedName>
</protein>
<dbReference type="Proteomes" id="UP001149813">
    <property type="component" value="Unassembled WGS sequence"/>
</dbReference>
<keyword evidence="2" id="KW-0378">Hydrolase</keyword>
<dbReference type="Gene3D" id="3.40.50.1240">
    <property type="entry name" value="Phosphoglycerate mutase-like"/>
    <property type="match status" value="1"/>
</dbReference>
<dbReference type="EMBL" id="JANBOJ010000248">
    <property type="protein sequence ID" value="KAJ1720540.1"/>
    <property type="molecule type" value="Genomic_DNA"/>
</dbReference>
<name>A0A9W7XYW7_9FUNG</name>
<evidence type="ECO:0000256" key="1">
    <source>
        <dbReference type="ARBA" id="ARBA00005375"/>
    </source>
</evidence>
<dbReference type="InterPro" id="IPR050645">
    <property type="entry name" value="Histidine_acid_phosphatase"/>
</dbReference>
<dbReference type="OrthoDB" id="10257284at2759"/>
<evidence type="ECO:0000313" key="4">
    <source>
        <dbReference type="EMBL" id="KAJ1720540.1"/>
    </source>
</evidence>
<dbReference type="InterPro" id="IPR029033">
    <property type="entry name" value="His_PPase_superfam"/>
</dbReference>
<evidence type="ECO:0000256" key="3">
    <source>
        <dbReference type="SAM" id="MobiDB-lite"/>
    </source>
</evidence>
<gene>
    <name evidence="4" type="ORF">LPJ53_004841</name>
</gene>
<feature type="compositionally biased region" description="Pro residues" evidence="3">
    <location>
        <begin position="11"/>
        <end position="24"/>
    </location>
</feature>
<feature type="compositionally biased region" description="Low complexity" evidence="3">
    <location>
        <begin position="1"/>
        <end position="10"/>
    </location>
</feature>
<evidence type="ECO:0008006" key="6">
    <source>
        <dbReference type="Google" id="ProtNLM"/>
    </source>
</evidence>
<evidence type="ECO:0000256" key="2">
    <source>
        <dbReference type="ARBA" id="ARBA00022801"/>
    </source>
</evidence>
<comment type="caution">
    <text evidence="4">The sequence shown here is derived from an EMBL/GenBank/DDBJ whole genome shotgun (WGS) entry which is preliminary data.</text>
</comment>
<sequence>MASSSSSSSPSSPPSAPEIPPPPAYSQAAKLPELTPSFMRAMYPPGLTLIQAQVFFRHGERTPVRSRILLDSHTWPFCRRANFLHAEFMKAVGRFVPRAETMPVPDLSRKGDPRYTRATGTQKCGVEYEPAAWSVRLEPSKLDDGMGGGRARQGGGGGEGSWDPDVCDMGQLSDVGLDSLRRAGAFLRALYVDRLGFLPPTPRQPRDWLYARTTDYSRVIQSTHALLVGLYPGHPPQPPASASAPSTLDGGWPAFNADFLRRFPIHTRMHADETMHGNFGCYNFIRHFIDATATAARRYKWIDDVHRQVVGLRSIGEHARDMLAAPHFGSNYHPIYDELVSLRAHGGALPADVGPDMLESLGAAAHYQWTHHVRRLDGQRLGFGRLVDNVVQTMAQAAALTPAQAADPATRPRIGRQAAGDMLLAPGAVRPPQADEAPRVPKLALYGGHDITVAPMAIILGATGREWLPFASMLTIELFKDAAAHAGLAHDLPRPKTVPAGLDTRGYFVRVRLNDQVLRLPTCEVPAKHHPQAGSDMCTLAAFFEHLAPVVASEAEYKAECGTMPSAEV</sequence>
<proteinExistence type="inferred from homology"/>
<dbReference type="PANTHER" id="PTHR11567:SF110">
    <property type="entry name" value="2-PHOSPHOXYLOSE PHOSPHATASE 1"/>
    <property type="match status" value="1"/>
</dbReference>
<evidence type="ECO:0000313" key="5">
    <source>
        <dbReference type="Proteomes" id="UP001149813"/>
    </source>
</evidence>
<dbReference type="Pfam" id="PF00328">
    <property type="entry name" value="His_Phos_2"/>
    <property type="match status" value="1"/>
</dbReference>
<dbReference type="AlphaFoldDB" id="A0A9W7XYW7"/>
<accession>A0A9W7XYW7</accession>
<keyword evidence="5" id="KW-1185">Reference proteome</keyword>
<feature type="compositionally biased region" description="Gly residues" evidence="3">
    <location>
        <begin position="145"/>
        <end position="160"/>
    </location>
</feature>
<dbReference type="SUPFAM" id="SSF53254">
    <property type="entry name" value="Phosphoglycerate mutase-like"/>
    <property type="match status" value="1"/>
</dbReference>
<reference evidence="4" key="1">
    <citation type="submission" date="2022-07" db="EMBL/GenBank/DDBJ databases">
        <title>Phylogenomic reconstructions and comparative analyses of Kickxellomycotina fungi.</title>
        <authorList>
            <person name="Reynolds N.K."/>
            <person name="Stajich J.E."/>
            <person name="Barry K."/>
            <person name="Grigoriev I.V."/>
            <person name="Crous P."/>
            <person name="Smith M.E."/>
        </authorList>
    </citation>
    <scope>NUCLEOTIDE SEQUENCE</scope>
    <source>
        <strain evidence="4">NBRC 32514</strain>
    </source>
</reference>
<feature type="region of interest" description="Disordered" evidence="3">
    <location>
        <begin position="1"/>
        <end position="27"/>
    </location>
</feature>
<dbReference type="PANTHER" id="PTHR11567">
    <property type="entry name" value="ACID PHOSPHATASE-RELATED"/>
    <property type="match status" value="1"/>
</dbReference>
<dbReference type="GO" id="GO:0016791">
    <property type="term" value="F:phosphatase activity"/>
    <property type="evidence" value="ECO:0007669"/>
    <property type="project" value="TreeGrafter"/>
</dbReference>
<dbReference type="InterPro" id="IPR000560">
    <property type="entry name" value="His_Pase_clade-2"/>
</dbReference>
<feature type="region of interest" description="Disordered" evidence="3">
    <location>
        <begin position="143"/>
        <end position="162"/>
    </location>
</feature>
<organism evidence="4 5">
    <name type="scientific">Coemansia erecta</name>
    <dbReference type="NCBI Taxonomy" id="147472"/>
    <lineage>
        <taxon>Eukaryota</taxon>
        <taxon>Fungi</taxon>
        <taxon>Fungi incertae sedis</taxon>
        <taxon>Zoopagomycota</taxon>
        <taxon>Kickxellomycotina</taxon>
        <taxon>Kickxellomycetes</taxon>
        <taxon>Kickxellales</taxon>
        <taxon>Kickxellaceae</taxon>
        <taxon>Coemansia</taxon>
    </lineage>
</organism>
<comment type="similarity">
    <text evidence="1">Belongs to the histidine acid phosphatase family.</text>
</comment>